<keyword evidence="5 12" id="KW-0597">Phosphoprotein</keyword>
<dbReference type="PRINTS" id="PR00344">
    <property type="entry name" value="BCTRLSENSOR"/>
</dbReference>
<dbReference type="InterPro" id="IPR004105">
    <property type="entry name" value="CheA-like_dim"/>
</dbReference>
<evidence type="ECO:0000259" key="15">
    <source>
        <dbReference type="PROSITE" id="PS50851"/>
    </source>
</evidence>
<dbReference type="PROSITE" id="PS50894">
    <property type="entry name" value="HPT"/>
    <property type="match status" value="1"/>
</dbReference>
<dbReference type="GO" id="GO:0005737">
    <property type="term" value="C:cytoplasm"/>
    <property type="evidence" value="ECO:0007669"/>
    <property type="project" value="InterPro"/>
</dbReference>
<feature type="domain" description="HPt" evidence="16">
    <location>
        <begin position="2"/>
        <end position="106"/>
    </location>
</feature>
<dbReference type="InterPro" id="IPR036890">
    <property type="entry name" value="HATPase_C_sf"/>
</dbReference>
<evidence type="ECO:0000256" key="11">
    <source>
        <dbReference type="ARBA" id="ARBA00035100"/>
    </source>
</evidence>
<evidence type="ECO:0000259" key="16">
    <source>
        <dbReference type="PROSITE" id="PS50894"/>
    </source>
</evidence>
<keyword evidence="9" id="KW-0067">ATP-binding</keyword>
<reference evidence="18" key="1">
    <citation type="submission" date="2019-01" db="EMBL/GenBank/DDBJ databases">
        <title>Sinorhodobacter populi sp. nov. isolated from the symptomatic bark tissue of Populus euramericana canker.</title>
        <authorList>
            <person name="Li Y."/>
        </authorList>
    </citation>
    <scope>NUCLEOTIDE SEQUENCE [LARGE SCALE GENOMIC DNA]</scope>
    <source>
        <strain evidence="18">CGMCC 1.12963</strain>
    </source>
</reference>
<dbReference type="InterPro" id="IPR051315">
    <property type="entry name" value="Bact_Chemotaxis_CheA"/>
</dbReference>
<feature type="modified residue" description="Phosphohistidine" evidence="12">
    <location>
        <position position="49"/>
    </location>
</feature>
<keyword evidence="8" id="KW-0418">Kinase</keyword>
<dbReference type="GO" id="GO:0000155">
    <property type="term" value="F:phosphorelay sensor kinase activity"/>
    <property type="evidence" value="ECO:0007669"/>
    <property type="project" value="InterPro"/>
</dbReference>
<dbReference type="PANTHER" id="PTHR43395">
    <property type="entry name" value="SENSOR HISTIDINE KINASE CHEA"/>
    <property type="match status" value="1"/>
</dbReference>
<dbReference type="InterPro" id="IPR003594">
    <property type="entry name" value="HATPase_dom"/>
</dbReference>
<feature type="region of interest" description="Disordered" evidence="13">
    <location>
        <begin position="275"/>
        <end position="318"/>
    </location>
</feature>
<dbReference type="InterPro" id="IPR005467">
    <property type="entry name" value="His_kinase_dom"/>
</dbReference>
<evidence type="ECO:0000256" key="3">
    <source>
        <dbReference type="ARBA" id="ARBA00021495"/>
    </source>
</evidence>
<evidence type="ECO:0000259" key="14">
    <source>
        <dbReference type="PROSITE" id="PS50109"/>
    </source>
</evidence>
<dbReference type="Pfam" id="PF01584">
    <property type="entry name" value="CheW"/>
    <property type="match status" value="1"/>
</dbReference>
<dbReference type="Pfam" id="PF02895">
    <property type="entry name" value="H-kinase_dim"/>
    <property type="match status" value="1"/>
</dbReference>
<dbReference type="RefSeq" id="WP_128157219.1">
    <property type="nucleotide sequence ID" value="NZ_JBHSOM010000008.1"/>
</dbReference>
<dbReference type="SMART" id="SM00073">
    <property type="entry name" value="HPT"/>
    <property type="match status" value="1"/>
</dbReference>
<comment type="caution">
    <text evidence="17">The sequence shown here is derived from an EMBL/GenBank/DDBJ whole genome shotgun (WGS) entry which is preliminary data.</text>
</comment>
<dbReference type="InterPro" id="IPR004358">
    <property type="entry name" value="Sig_transdc_His_kin-like_C"/>
</dbReference>
<dbReference type="SMART" id="SM00387">
    <property type="entry name" value="HATPase_c"/>
    <property type="match status" value="1"/>
</dbReference>
<dbReference type="Gene3D" id="2.30.30.40">
    <property type="entry name" value="SH3 Domains"/>
    <property type="match status" value="1"/>
</dbReference>
<feature type="domain" description="Histidine kinase" evidence="14">
    <location>
        <begin position="387"/>
        <end position="569"/>
    </location>
</feature>
<dbReference type="CDD" id="cd00731">
    <property type="entry name" value="CheA_reg"/>
    <property type="match status" value="1"/>
</dbReference>
<dbReference type="InterPro" id="IPR008207">
    <property type="entry name" value="Sig_transdc_His_kin_Hpt_dom"/>
</dbReference>
<dbReference type="InterPro" id="IPR037006">
    <property type="entry name" value="CheA-like_homodim_sf"/>
</dbReference>
<reference evidence="17 18" key="2">
    <citation type="submission" date="2019-01" db="EMBL/GenBank/DDBJ databases">
        <title>Sinorhodobacter populi sp. nov. isolated from the symptomatic bark tissue of Populus euramericana canker.</title>
        <authorList>
            <person name="Xu G."/>
        </authorList>
    </citation>
    <scope>NUCLEOTIDE SEQUENCE [LARGE SCALE GENOMIC DNA]</scope>
    <source>
        <strain evidence="17 18">CGMCC 1.12963</strain>
    </source>
</reference>
<keyword evidence="7" id="KW-0547">Nucleotide-binding</keyword>
<accession>A0A3S3N984</accession>
<comment type="function">
    <text evidence="11">Involved in the transmission of sensory signals from the chemoreceptors to the flagellar motors. CheA is autophosphorylated; it can transfer its phosphate group to either CheB or CheY.</text>
</comment>
<evidence type="ECO:0000256" key="4">
    <source>
        <dbReference type="ARBA" id="ARBA00022500"/>
    </source>
</evidence>
<evidence type="ECO:0000256" key="6">
    <source>
        <dbReference type="ARBA" id="ARBA00022679"/>
    </source>
</evidence>
<dbReference type="PANTHER" id="PTHR43395:SF10">
    <property type="entry name" value="CHEMOTAXIS PROTEIN CHEA"/>
    <property type="match status" value="1"/>
</dbReference>
<evidence type="ECO:0000256" key="5">
    <source>
        <dbReference type="ARBA" id="ARBA00022553"/>
    </source>
</evidence>
<evidence type="ECO:0000313" key="17">
    <source>
        <dbReference type="EMBL" id="RWR50423.1"/>
    </source>
</evidence>
<dbReference type="CDD" id="cd00088">
    <property type="entry name" value="HPT"/>
    <property type="match status" value="1"/>
</dbReference>
<organism evidence="17 18">
    <name type="scientific">Paenirhodobacter huangdaonensis</name>
    <dbReference type="NCBI Taxonomy" id="2501515"/>
    <lineage>
        <taxon>Bacteria</taxon>
        <taxon>Pseudomonadati</taxon>
        <taxon>Pseudomonadota</taxon>
        <taxon>Alphaproteobacteria</taxon>
        <taxon>Rhodobacterales</taxon>
        <taxon>Rhodobacter group</taxon>
        <taxon>Paenirhodobacter</taxon>
    </lineage>
</organism>
<comment type="catalytic activity">
    <reaction evidence="1">
        <text>ATP + protein L-histidine = ADP + protein N-phospho-L-histidine.</text>
        <dbReference type="EC" id="2.7.13.3"/>
    </reaction>
</comment>
<dbReference type="SMART" id="SM00260">
    <property type="entry name" value="CheW"/>
    <property type="match status" value="1"/>
</dbReference>
<evidence type="ECO:0000256" key="13">
    <source>
        <dbReference type="SAM" id="MobiDB-lite"/>
    </source>
</evidence>
<dbReference type="GO" id="GO:0005524">
    <property type="term" value="F:ATP binding"/>
    <property type="evidence" value="ECO:0007669"/>
    <property type="project" value="UniProtKB-KW"/>
</dbReference>
<gene>
    <name evidence="17" type="ORF">EOW66_15620</name>
</gene>
<dbReference type="Pfam" id="PF01627">
    <property type="entry name" value="Hpt"/>
    <property type="match status" value="1"/>
</dbReference>
<evidence type="ECO:0000256" key="7">
    <source>
        <dbReference type="ARBA" id="ARBA00022741"/>
    </source>
</evidence>
<dbReference type="SUPFAM" id="SSF47384">
    <property type="entry name" value="Homodimeric domain of signal transducing histidine kinase"/>
    <property type="match status" value="1"/>
</dbReference>
<dbReference type="SUPFAM" id="SSF50341">
    <property type="entry name" value="CheW-like"/>
    <property type="match status" value="1"/>
</dbReference>
<protein>
    <recommendedName>
        <fullName evidence="3">Chemotaxis protein CheA</fullName>
        <ecNumber evidence="2">2.7.13.3</ecNumber>
    </recommendedName>
</protein>
<proteinExistence type="predicted"/>
<evidence type="ECO:0000256" key="1">
    <source>
        <dbReference type="ARBA" id="ARBA00000085"/>
    </source>
</evidence>
<keyword evidence="10" id="KW-0902">Two-component regulatory system</keyword>
<dbReference type="InterPro" id="IPR036061">
    <property type="entry name" value="CheW-like_dom_sf"/>
</dbReference>
<dbReference type="Pfam" id="PF02518">
    <property type="entry name" value="HATPase_c"/>
    <property type="match status" value="1"/>
</dbReference>
<sequence length="718" mass="75247">MATDPMAEIRAGFFVECEELLESLQDSLVLLQDGRTDSETVNTVFRAVHSIKGGAGAFGLDALVAFAHRYETVLDALRSGQLEATPEAVRSFFQAADLLQDHVRTARDGAPPPEGAEEVLRTLEALIGGGGETAEETPDFQPIALDFQPIALSFDFDAPDEPAAPARWVIRFRPTDALYASGNEPLHLLRALAALGSAEVACDTAAVPPLDALPPEAALLAWQITLPGEIAEAEIREVFDFVEDVCALEIARESGTGAEPPAAAPAGAPVCAAEAPTAPQVPPAPVDAAIVDAPPQPAPTPAAAPPRETSGQRAPPAEVSATVRVDLDRIDRLVNLVGELVINQAMLAQSVAEAGLPPNSAVMTGLEAFMMLTRDLQDSVMMIRAQPVKPLFQRMARIVREASAAVGKEVRLHAEGETTEVDKTVIERLAEPLTHMIRNAVDHGLETPELRLAAGKPAEGVISLTAQHRSGRIVIEVADDGAGINRPKVREIALARGLIPADAALTDAEIDNLLFLPGFSTASQVSALSGRGVGMDVVRQAIQSLGGRVTIQSAPGAGTRFSISLPLTLAVLDGMVVSVADETLVVPLSSILETATLAAGDIRALGPQTNVIHLRGAFVPLYDLGAELGYRAPLPSYEGAVVLLTAQEDGSRAALIVDAIHEQRQVVIKGLQQAYGRIPGVAAATILGNGRIALILDTADLVQTASGRTRISQLALAG</sequence>
<keyword evidence="6" id="KW-0808">Transferase</keyword>
<name>A0A3S3N984_9RHOB</name>
<evidence type="ECO:0000256" key="12">
    <source>
        <dbReference type="PROSITE-ProRule" id="PRU00110"/>
    </source>
</evidence>
<dbReference type="CDD" id="cd16916">
    <property type="entry name" value="HATPase_CheA-like"/>
    <property type="match status" value="1"/>
</dbReference>
<dbReference type="InterPro" id="IPR036641">
    <property type="entry name" value="HPT_dom_sf"/>
</dbReference>
<evidence type="ECO:0000256" key="8">
    <source>
        <dbReference type="ARBA" id="ARBA00022777"/>
    </source>
</evidence>
<dbReference type="GO" id="GO:0006935">
    <property type="term" value="P:chemotaxis"/>
    <property type="evidence" value="ECO:0007669"/>
    <property type="project" value="UniProtKB-KW"/>
</dbReference>
<dbReference type="SUPFAM" id="SSF47226">
    <property type="entry name" value="Histidine-containing phosphotransfer domain, HPT domain"/>
    <property type="match status" value="1"/>
</dbReference>
<dbReference type="Gene3D" id="3.30.565.10">
    <property type="entry name" value="Histidine kinase-like ATPase, C-terminal domain"/>
    <property type="match status" value="1"/>
</dbReference>
<dbReference type="SUPFAM" id="SSF55874">
    <property type="entry name" value="ATPase domain of HSP90 chaperone/DNA topoisomerase II/histidine kinase"/>
    <property type="match status" value="1"/>
</dbReference>
<dbReference type="Gene3D" id="1.20.120.160">
    <property type="entry name" value="HPT domain"/>
    <property type="match status" value="1"/>
</dbReference>
<dbReference type="PROSITE" id="PS50109">
    <property type="entry name" value="HIS_KIN"/>
    <property type="match status" value="1"/>
</dbReference>
<evidence type="ECO:0000256" key="10">
    <source>
        <dbReference type="ARBA" id="ARBA00023012"/>
    </source>
</evidence>
<keyword evidence="18" id="KW-1185">Reference proteome</keyword>
<dbReference type="SMART" id="SM01231">
    <property type="entry name" value="H-kinase_dim"/>
    <property type="match status" value="1"/>
</dbReference>
<dbReference type="Proteomes" id="UP000288071">
    <property type="component" value="Unassembled WGS sequence"/>
</dbReference>
<dbReference type="InterPro" id="IPR036097">
    <property type="entry name" value="HisK_dim/P_sf"/>
</dbReference>
<dbReference type="AlphaFoldDB" id="A0A3S3N984"/>
<dbReference type="FunFam" id="3.30.565.10:FF:000016">
    <property type="entry name" value="Chemotaxis protein CheA, putative"/>
    <property type="match status" value="1"/>
</dbReference>
<evidence type="ECO:0000256" key="9">
    <source>
        <dbReference type="ARBA" id="ARBA00022840"/>
    </source>
</evidence>
<evidence type="ECO:0000256" key="2">
    <source>
        <dbReference type="ARBA" id="ARBA00012438"/>
    </source>
</evidence>
<dbReference type="InterPro" id="IPR002545">
    <property type="entry name" value="CheW-lke_dom"/>
</dbReference>
<dbReference type="EMBL" id="SAVA01000009">
    <property type="protein sequence ID" value="RWR50423.1"/>
    <property type="molecule type" value="Genomic_DNA"/>
</dbReference>
<feature type="compositionally biased region" description="Pro residues" evidence="13">
    <location>
        <begin position="294"/>
        <end position="304"/>
    </location>
</feature>
<dbReference type="Gene3D" id="1.10.287.560">
    <property type="entry name" value="Histidine kinase CheA-like, homodimeric domain"/>
    <property type="match status" value="1"/>
</dbReference>
<dbReference type="EC" id="2.7.13.3" evidence="2"/>
<feature type="domain" description="CheW-like" evidence="15">
    <location>
        <begin position="571"/>
        <end position="707"/>
    </location>
</feature>
<dbReference type="PROSITE" id="PS50851">
    <property type="entry name" value="CHEW"/>
    <property type="match status" value="1"/>
</dbReference>
<keyword evidence="4" id="KW-0145">Chemotaxis</keyword>
<evidence type="ECO:0000313" key="18">
    <source>
        <dbReference type="Proteomes" id="UP000288071"/>
    </source>
</evidence>